<dbReference type="Proteomes" id="UP000515292">
    <property type="component" value="Chromosome"/>
</dbReference>
<reference evidence="1 2" key="1">
    <citation type="submission" date="2020-07" db="EMBL/GenBank/DDBJ databases">
        <title>Complete genome sequence for Sandaracinobacter sp. M6.</title>
        <authorList>
            <person name="Tang Y."/>
            <person name="Liu Q."/>
            <person name="Guo Z."/>
            <person name="Lei P."/>
            <person name="Huang B."/>
        </authorList>
    </citation>
    <scope>NUCLEOTIDE SEQUENCE [LARGE SCALE GENOMIC DNA]</scope>
    <source>
        <strain evidence="1 2">M6</strain>
    </source>
</reference>
<gene>
    <name evidence="1" type="ORF">H3309_09925</name>
</gene>
<evidence type="ECO:0000313" key="1">
    <source>
        <dbReference type="EMBL" id="QMW21726.1"/>
    </source>
</evidence>
<dbReference type="AlphaFoldDB" id="A0A7G5IED4"/>
<evidence type="ECO:0000313" key="2">
    <source>
        <dbReference type="Proteomes" id="UP000515292"/>
    </source>
</evidence>
<dbReference type="Pfam" id="PF13714">
    <property type="entry name" value="PEP_mutase"/>
    <property type="match status" value="1"/>
</dbReference>
<keyword evidence="1" id="KW-0456">Lyase</keyword>
<protein>
    <submittedName>
        <fullName evidence="1">Isocitrate lyase/phosphoenolpyruvate mutase family protein</fullName>
    </submittedName>
</protein>
<name>A0A7G5IED4_9SPHN</name>
<dbReference type="SUPFAM" id="SSF51621">
    <property type="entry name" value="Phosphoenolpyruvate/pyruvate domain"/>
    <property type="match status" value="1"/>
</dbReference>
<dbReference type="InterPro" id="IPR015813">
    <property type="entry name" value="Pyrv/PenolPyrv_kinase-like_dom"/>
</dbReference>
<dbReference type="CDD" id="cd00377">
    <property type="entry name" value="ICL_PEPM"/>
    <property type="match status" value="1"/>
</dbReference>
<dbReference type="PROSITE" id="PS00161">
    <property type="entry name" value="ISOCITRATE_LYASE"/>
    <property type="match status" value="1"/>
</dbReference>
<dbReference type="InterPro" id="IPR018523">
    <property type="entry name" value="Isocitrate_lyase_ph_CS"/>
</dbReference>
<dbReference type="Gene3D" id="3.20.20.60">
    <property type="entry name" value="Phosphoenolpyruvate-binding domains"/>
    <property type="match status" value="1"/>
</dbReference>
<dbReference type="RefSeq" id="WP_182294572.1">
    <property type="nucleotide sequence ID" value="NZ_CP059851.1"/>
</dbReference>
<dbReference type="InterPro" id="IPR039556">
    <property type="entry name" value="ICL/PEPM"/>
</dbReference>
<organism evidence="1 2">
    <name type="scientific">Sandaracinobacteroides saxicola</name>
    <dbReference type="NCBI Taxonomy" id="2759707"/>
    <lineage>
        <taxon>Bacteria</taxon>
        <taxon>Pseudomonadati</taxon>
        <taxon>Pseudomonadota</taxon>
        <taxon>Alphaproteobacteria</taxon>
        <taxon>Sphingomonadales</taxon>
        <taxon>Sphingosinicellaceae</taxon>
        <taxon>Sandaracinobacteroides</taxon>
    </lineage>
</organism>
<keyword evidence="1" id="KW-0670">Pyruvate</keyword>
<dbReference type="PANTHER" id="PTHR42905">
    <property type="entry name" value="PHOSPHOENOLPYRUVATE CARBOXYLASE"/>
    <property type="match status" value="1"/>
</dbReference>
<dbReference type="EMBL" id="CP059851">
    <property type="protein sequence ID" value="QMW21726.1"/>
    <property type="molecule type" value="Genomic_DNA"/>
</dbReference>
<dbReference type="GO" id="GO:0016833">
    <property type="term" value="F:oxo-acid-lyase activity"/>
    <property type="evidence" value="ECO:0007669"/>
    <property type="project" value="UniProtKB-ARBA"/>
</dbReference>
<accession>A0A7G5IED4</accession>
<dbReference type="PANTHER" id="PTHR42905:SF5">
    <property type="entry name" value="CARBOXYVINYL-CARBOXYPHOSPHONATE PHOSPHORYLMUTASE, CHLOROPLASTIC"/>
    <property type="match status" value="1"/>
</dbReference>
<dbReference type="KEGG" id="sand:H3309_09925"/>
<sequence length="284" mass="28684">MSAAALKARLADPRFLLAPGVADPLTALIAAEAGHQALFLSGAGLSFAQFARPDLGFHGLADLAESTRRITSRCALPLIVDADTGFGNALNVADTVARLEATGAAAIVLEDQTAPKRCGHLAGKSVIPLPEAAGKIAAAVAARRATLIIARTDALAVEGLEPALTRARAYAAAGADLIFVEAPLHRATLSTIATLPAPLVVNMVEAGPPTLSAADVAALGFRIALFPVMALRAQVAAARAALAHLHAAGTPAAAPVPLAPFADLNSLTGLDSLLADADRFKGTS</sequence>
<keyword evidence="2" id="KW-1185">Reference proteome</keyword>
<dbReference type="InterPro" id="IPR040442">
    <property type="entry name" value="Pyrv_kinase-like_dom_sf"/>
</dbReference>
<proteinExistence type="predicted"/>